<organism evidence="2 3">
    <name type="scientific">Sistotremastrum niveocremeum HHB9708</name>
    <dbReference type="NCBI Taxonomy" id="1314777"/>
    <lineage>
        <taxon>Eukaryota</taxon>
        <taxon>Fungi</taxon>
        <taxon>Dikarya</taxon>
        <taxon>Basidiomycota</taxon>
        <taxon>Agaricomycotina</taxon>
        <taxon>Agaricomycetes</taxon>
        <taxon>Sistotremastrales</taxon>
        <taxon>Sistotremastraceae</taxon>
        <taxon>Sertulicium</taxon>
        <taxon>Sertulicium niveocremeum</taxon>
    </lineage>
</organism>
<dbReference type="Proteomes" id="UP000076722">
    <property type="component" value="Unassembled WGS sequence"/>
</dbReference>
<gene>
    <name evidence="2" type="ORF">SISNIDRAFT_453151</name>
</gene>
<dbReference type="OrthoDB" id="3365698at2759"/>
<protein>
    <submittedName>
        <fullName evidence="2">Uncharacterized protein</fullName>
    </submittedName>
</protein>
<dbReference type="AlphaFoldDB" id="A0A164WF20"/>
<accession>A0A164WF20</accession>
<keyword evidence="3" id="KW-1185">Reference proteome</keyword>
<feature type="region of interest" description="Disordered" evidence="1">
    <location>
        <begin position="524"/>
        <end position="547"/>
    </location>
</feature>
<reference evidence="2 3" key="1">
    <citation type="journal article" date="2016" name="Mol. Biol. Evol.">
        <title>Comparative Genomics of Early-Diverging Mushroom-Forming Fungi Provides Insights into the Origins of Lignocellulose Decay Capabilities.</title>
        <authorList>
            <person name="Nagy L.G."/>
            <person name="Riley R."/>
            <person name="Tritt A."/>
            <person name="Adam C."/>
            <person name="Daum C."/>
            <person name="Floudas D."/>
            <person name="Sun H."/>
            <person name="Yadav J.S."/>
            <person name="Pangilinan J."/>
            <person name="Larsson K.H."/>
            <person name="Matsuura K."/>
            <person name="Barry K."/>
            <person name="Labutti K."/>
            <person name="Kuo R."/>
            <person name="Ohm R.A."/>
            <person name="Bhattacharya S.S."/>
            <person name="Shirouzu T."/>
            <person name="Yoshinaga Y."/>
            <person name="Martin F.M."/>
            <person name="Grigoriev I.V."/>
            <person name="Hibbett D.S."/>
        </authorList>
    </citation>
    <scope>NUCLEOTIDE SEQUENCE [LARGE SCALE GENOMIC DNA]</scope>
    <source>
        <strain evidence="2 3">HHB9708</strain>
    </source>
</reference>
<dbReference type="EMBL" id="KV419403">
    <property type="protein sequence ID" value="KZS94996.1"/>
    <property type="molecule type" value="Genomic_DNA"/>
</dbReference>
<sequence length="547" mass="62836">MNVDYTLRIPSELIVEIMWHYSHVDNLQNLFPARGIGINPMTRISCVCRRWRDIALGDHSRFLWSQIHLRWPVPVVSRYLERSGKDTLLSIGFLYTSLPDADQFARHHAQLDPSRIERLSVDHAHPSLYQDAFMAWIYDILAEQSSAKNLWDLELQFGGPVIRQMQQTYSLTALPQISEVRCPRIPFQANLLNPTLLTRIEIAYSENSPSHIINILVHSPLLQTAKFRRTSNPIRIAAEFSLDHPPTFLQHLETLEFGPCHTPFANAVLQSVIFPVSSEITAKIYRDTPRIMTSFPETLEFTLYSAHTLTVSAERMRLYLRGTYRVDPTHYPFRLGFASHDSPTYWMEFNEYENNGSKQGTDLLRDIACRHDSFPQLKKATVHVRHLPKAKPLIQLLTSWKNLEDLTLKSIAVNSFIAAFGSGDPDSPLCPLLRKLDIRGSAFDPYQLKDTLVERKASNCPIQDLSITTDVFLQTMPSRGLSIDEVLQELDKLVDTYTDEGGYWTTATEPGRFQYEDVIEEEDPDEMYEAEPDQEYGGYEDDVYEAY</sequence>
<evidence type="ECO:0000313" key="2">
    <source>
        <dbReference type="EMBL" id="KZS94996.1"/>
    </source>
</evidence>
<proteinExistence type="predicted"/>
<evidence type="ECO:0000256" key="1">
    <source>
        <dbReference type="SAM" id="MobiDB-lite"/>
    </source>
</evidence>
<evidence type="ECO:0000313" key="3">
    <source>
        <dbReference type="Proteomes" id="UP000076722"/>
    </source>
</evidence>
<name>A0A164WF20_9AGAM</name>